<evidence type="ECO:0000256" key="1">
    <source>
        <dbReference type="SAM" id="SignalP"/>
    </source>
</evidence>
<evidence type="ECO:0000313" key="2">
    <source>
        <dbReference type="EMBL" id="ORD94393.1"/>
    </source>
</evidence>
<dbReference type="AlphaFoldDB" id="A0A1Y1S7F0"/>
<dbReference type="VEuPathDB" id="MicrosporidiaDB:ECANGB1_778"/>
<accession>A0A1Y1S7F0</accession>
<keyword evidence="1" id="KW-0732">Signal</keyword>
<protein>
    <submittedName>
        <fullName evidence="2">Uncharacterized protein</fullName>
    </submittedName>
</protein>
<dbReference type="EMBL" id="LWDP01000022">
    <property type="protein sequence ID" value="ORD94393.1"/>
    <property type="molecule type" value="Genomic_DNA"/>
</dbReference>
<organism evidence="2 3">
    <name type="scientific">Enterospora canceri</name>
    <dbReference type="NCBI Taxonomy" id="1081671"/>
    <lineage>
        <taxon>Eukaryota</taxon>
        <taxon>Fungi</taxon>
        <taxon>Fungi incertae sedis</taxon>
        <taxon>Microsporidia</taxon>
        <taxon>Enterocytozoonidae</taxon>
        <taxon>Enterospora</taxon>
    </lineage>
</organism>
<sequence length="252" mass="29407">MTMTITITITILNHLSFITCANPGIPPSAYYTDMVDSHYCTLSVPVAHSHEMTSSSTPIYHSLFSLRMNSSTGIIGNETYHTTVDVGVRLVYEDEDDWSRMHRGINGMRMRMDIERIVQINIDQIFLGLLQRPFVQSRAEYRISSSGTLFISNMEVKNEIVVHIRGRREVEKVDKIETGEIRIIPYTKYDKKNDMLVNRKVVERLNEYLEWVSKYGCEEQRGDTVLGDKSEYEKYQEEMTKVYEEYMREVDE</sequence>
<gene>
    <name evidence="2" type="ORF">ECANGB1_778</name>
</gene>
<comment type="caution">
    <text evidence="2">The sequence shown here is derived from an EMBL/GenBank/DDBJ whole genome shotgun (WGS) entry which is preliminary data.</text>
</comment>
<name>A0A1Y1S7F0_9MICR</name>
<keyword evidence="3" id="KW-1185">Reference proteome</keyword>
<dbReference type="Proteomes" id="UP000192639">
    <property type="component" value="Unassembled WGS sequence"/>
</dbReference>
<reference evidence="2 3" key="1">
    <citation type="journal article" date="2017" name="Environ. Microbiol.">
        <title>Decay of the glycolytic pathway and adaptation to intranuclear parasitism within Enterocytozoonidae microsporidia.</title>
        <authorList>
            <person name="Wiredu Boakye D."/>
            <person name="Jaroenlak P."/>
            <person name="Prachumwat A."/>
            <person name="Williams T.A."/>
            <person name="Bateman K.S."/>
            <person name="Itsathitphaisarn O."/>
            <person name="Sritunyalucksana K."/>
            <person name="Paszkiewicz K.H."/>
            <person name="Moore K.A."/>
            <person name="Stentiford G.D."/>
            <person name="Williams B.A."/>
        </authorList>
    </citation>
    <scope>NUCLEOTIDE SEQUENCE [LARGE SCALE GENOMIC DNA]</scope>
    <source>
        <strain evidence="2 3">GB1</strain>
    </source>
</reference>
<proteinExistence type="predicted"/>
<feature type="chain" id="PRO_5013118702" evidence="1">
    <location>
        <begin position="22"/>
        <end position="252"/>
    </location>
</feature>
<feature type="signal peptide" evidence="1">
    <location>
        <begin position="1"/>
        <end position="21"/>
    </location>
</feature>
<evidence type="ECO:0000313" key="3">
    <source>
        <dbReference type="Proteomes" id="UP000192639"/>
    </source>
</evidence>